<dbReference type="GO" id="GO:0003677">
    <property type="term" value="F:DNA binding"/>
    <property type="evidence" value="ECO:0007669"/>
    <property type="project" value="InterPro"/>
</dbReference>
<dbReference type="Proteomes" id="UP000046395">
    <property type="component" value="Unassembled WGS sequence"/>
</dbReference>
<accession>A0A5S6QS86</accession>
<dbReference type="InterPro" id="IPR007889">
    <property type="entry name" value="HTH_Psq"/>
</dbReference>
<feature type="domain" description="HTH psq-type" evidence="2">
    <location>
        <begin position="19"/>
        <end position="67"/>
    </location>
</feature>
<dbReference type="Pfam" id="PF04218">
    <property type="entry name" value="CENP-B_N"/>
    <property type="match status" value="1"/>
</dbReference>
<dbReference type="SUPFAM" id="SSF46689">
    <property type="entry name" value="Homeodomain-like"/>
    <property type="match status" value="1"/>
</dbReference>
<sequence length="114" mass="12702">MHLMEMSPNGMKLNTSMNRKRVVLTLKDKRGIIDALNKGESGRFLAEKYGVGASTICDIKKKSESIMCFFKDLTEGDGSPERKAMKKPQNEEVDQAVVYAETFHGATNIRSSTL</sequence>
<comment type="subcellular location">
    <subcellularLocation>
        <location evidence="1">Nucleus</location>
    </subcellularLocation>
</comment>
<dbReference type="WBParaSite" id="TMUE_2000010013.1">
    <property type="protein sequence ID" value="TMUE_2000010013.1"/>
    <property type="gene ID" value="WBGene00295255"/>
</dbReference>
<keyword evidence="3" id="KW-1185">Reference proteome</keyword>
<evidence type="ECO:0000313" key="4">
    <source>
        <dbReference type="WBParaSite" id="TMUE_2000010013.1"/>
    </source>
</evidence>
<organism evidence="3 4">
    <name type="scientific">Trichuris muris</name>
    <name type="common">Mouse whipworm</name>
    <dbReference type="NCBI Taxonomy" id="70415"/>
    <lineage>
        <taxon>Eukaryota</taxon>
        <taxon>Metazoa</taxon>
        <taxon>Ecdysozoa</taxon>
        <taxon>Nematoda</taxon>
        <taxon>Enoplea</taxon>
        <taxon>Dorylaimia</taxon>
        <taxon>Trichinellida</taxon>
        <taxon>Trichuridae</taxon>
        <taxon>Trichuris</taxon>
    </lineage>
</organism>
<proteinExistence type="predicted"/>
<evidence type="ECO:0000256" key="1">
    <source>
        <dbReference type="ARBA" id="ARBA00004123"/>
    </source>
</evidence>
<dbReference type="InterPro" id="IPR009057">
    <property type="entry name" value="Homeodomain-like_sf"/>
</dbReference>
<evidence type="ECO:0000313" key="3">
    <source>
        <dbReference type="Proteomes" id="UP000046395"/>
    </source>
</evidence>
<reference evidence="4" key="1">
    <citation type="submission" date="2019-12" db="UniProtKB">
        <authorList>
            <consortium name="WormBaseParasite"/>
        </authorList>
    </citation>
    <scope>IDENTIFICATION</scope>
</reference>
<evidence type="ECO:0000259" key="2">
    <source>
        <dbReference type="Pfam" id="PF04218"/>
    </source>
</evidence>
<dbReference type="GO" id="GO:0005634">
    <property type="term" value="C:nucleus"/>
    <property type="evidence" value="ECO:0007669"/>
    <property type="project" value="UniProtKB-SubCell"/>
</dbReference>
<dbReference type="Gene3D" id="1.10.10.60">
    <property type="entry name" value="Homeodomain-like"/>
    <property type="match status" value="1"/>
</dbReference>
<name>A0A5S6QS86_TRIMR</name>
<dbReference type="AlphaFoldDB" id="A0A5S6QS86"/>
<protein>
    <submittedName>
        <fullName evidence="4">HTH psq-type domain-containing protein</fullName>
    </submittedName>
</protein>